<organism evidence="1">
    <name type="scientific">marine sediment metagenome</name>
    <dbReference type="NCBI Taxonomy" id="412755"/>
    <lineage>
        <taxon>unclassified sequences</taxon>
        <taxon>metagenomes</taxon>
        <taxon>ecological metagenomes</taxon>
    </lineage>
</organism>
<name>A0A0F9BZD0_9ZZZZ</name>
<dbReference type="EMBL" id="LAZR01038531">
    <property type="protein sequence ID" value="KKL19317.1"/>
    <property type="molecule type" value="Genomic_DNA"/>
</dbReference>
<comment type="caution">
    <text evidence="1">The sequence shown here is derived from an EMBL/GenBank/DDBJ whole genome shotgun (WGS) entry which is preliminary data.</text>
</comment>
<accession>A0A0F9BZD0</accession>
<feature type="non-terminal residue" evidence="1">
    <location>
        <position position="1"/>
    </location>
</feature>
<gene>
    <name evidence="1" type="ORF">LCGC14_2466700</name>
</gene>
<dbReference type="AlphaFoldDB" id="A0A0F9BZD0"/>
<proteinExistence type="predicted"/>
<evidence type="ECO:0000313" key="1">
    <source>
        <dbReference type="EMBL" id="KKL19317.1"/>
    </source>
</evidence>
<sequence length="24" mass="2800">AIIDIEEIADAGIAWNKINQRLWF</sequence>
<protein>
    <submittedName>
        <fullName evidence="1">Uncharacterized protein</fullName>
    </submittedName>
</protein>
<reference evidence="1" key="1">
    <citation type="journal article" date="2015" name="Nature">
        <title>Complex archaea that bridge the gap between prokaryotes and eukaryotes.</title>
        <authorList>
            <person name="Spang A."/>
            <person name="Saw J.H."/>
            <person name="Jorgensen S.L."/>
            <person name="Zaremba-Niedzwiedzka K."/>
            <person name="Martijn J."/>
            <person name="Lind A.E."/>
            <person name="van Eijk R."/>
            <person name="Schleper C."/>
            <person name="Guy L."/>
            <person name="Ettema T.J."/>
        </authorList>
    </citation>
    <scope>NUCLEOTIDE SEQUENCE</scope>
</reference>